<evidence type="ECO:0000313" key="1">
    <source>
        <dbReference type="EMBL" id="EEU30787.1"/>
    </source>
</evidence>
<dbReference type="EMBL" id="GG698802">
    <property type="protein sequence ID" value="EEU30787.1"/>
    <property type="molecule type" value="Genomic_DNA"/>
</dbReference>
<evidence type="ECO:0000313" key="2">
    <source>
        <dbReference type="Proteomes" id="UP000003987"/>
    </source>
</evidence>
<accession>C7XU26</accession>
<keyword evidence="2" id="KW-1185">Reference proteome</keyword>
<dbReference type="OrthoDB" id="2189687at2"/>
<dbReference type="AlphaFoldDB" id="C7XU26"/>
<organism evidence="1 2">
    <name type="scientific">Limosilactobacillus coleohominis 101-4-CHN</name>
    <dbReference type="NCBI Taxonomy" id="575594"/>
    <lineage>
        <taxon>Bacteria</taxon>
        <taxon>Bacillati</taxon>
        <taxon>Bacillota</taxon>
        <taxon>Bacilli</taxon>
        <taxon>Lactobacillales</taxon>
        <taxon>Lactobacillaceae</taxon>
        <taxon>Limosilactobacillus</taxon>
    </lineage>
</organism>
<protein>
    <recommendedName>
        <fullName evidence="3">Reductase</fullName>
    </recommendedName>
</protein>
<sequence length="122" mass="14379">MLVNYRKDYEKIVMGLLSFIPDLREYNRLDDEISWGNERPRQIFLWKNTNIDQFSGVAIVEHGDDYILLRRMSFTPSERSGRNMYLFLTAIANQAPEKQVVGTLKTQSLVTNWQRSNQYSRA</sequence>
<gene>
    <name evidence="1" type="ORF">HMPREF0501_00192</name>
</gene>
<reference evidence="1 2" key="1">
    <citation type="submission" date="2009-06" db="EMBL/GenBank/DDBJ databases">
        <title>The Genome Sequence of Lactobacillus coleohominis strain 101-4-CHN.</title>
        <authorList>
            <consortium name="The Broad Institute Genome Sequencing Platform"/>
            <person name="Ward D."/>
            <person name="Young S.K."/>
            <person name="Zeng Q."/>
            <person name="Koehrsen M."/>
            <person name="Alvarado L."/>
            <person name="Berlin A."/>
            <person name="Borenstein D."/>
            <person name="Chen Z."/>
            <person name="Engels R."/>
            <person name="Freedman E."/>
            <person name="Gellesch M."/>
            <person name="Goldberg J."/>
            <person name="Griggs A."/>
            <person name="Gujja S."/>
            <person name="Heiman D."/>
            <person name="Hepburn T."/>
            <person name="Howarth C."/>
            <person name="Jen D."/>
            <person name="Larson L."/>
            <person name="Lewis B."/>
            <person name="Mehta T."/>
            <person name="Park D."/>
            <person name="Pearson M."/>
            <person name="Roberts A."/>
            <person name="Saif S."/>
            <person name="Shea T."/>
            <person name="Shenoy N."/>
            <person name="Sisk P."/>
            <person name="Stolte C."/>
            <person name="Sykes S."/>
            <person name="Walk T."/>
            <person name="White J."/>
            <person name="Yandava C."/>
            <person name="Liu Y."/>
            <person name="Xu Q."/>
            <person name="Lander E."/>
            <person name="Nusbaum C."/>
            <person name="Galagan J."/>
            <person name="Birren B."/>
        </authorList>
    </citation>
    <scope>NUCLEOTIDE SEQUENCE [LARGE SCALE GENOMIC DNA]</scope>
    <source>
        <strain evidence="1 2">101-4-CHN</strain>
    </source>
</reference>
<dbReference type="RefSeq" id="WP_006915931.1">
    <property type="nucleotide sequence ID" value="NZ_GG698802.1"/>
</dbReference>
<dbReference type="Proteomes" id="UP000003987">
    <property type="component" value="Unassembled WGS sequence"/>
</dbReference>
<dbReference type="eggNOG" id="COG0456">
    <property type="taxonomic scope" value="Bacteria"/>
</dbReference>
<name>C7XU26_9LACO</name>
<dbReference type="STRING" id="575594.HMPREF0501_00192"/>
<proteinExistence type="predicted"/>
<dbReference type="HOGENOM" id="CLU_151843_0_0_9"/>
<evidence type="ECO:0008006" key="3">
    <source>
        <dbReference type="Google" id="ProtNLM"/>
    </source>
</evidence>